<dbReference type="PANTHER" id="PTHR42865:SF7">
    <property type="entry name" value="PROTON_GLUTAMATE-ASPARTATE SYMPORTER"/>
    <property type="match status" value="1"/>
</dbReference>
<dbReference type="EMBL" id="LT669839">
    <property type="protein sequence ID" value="SHD78382.1"/>
    <property type="molecule type" value="Genomic_DNA"/>
</dbReference>
<feature type="transmembrane region" description="Helical" evidence="7">
    <location>
        <begin position="334"/>
        <end position="352"/>
    </location>
</feature>
<comment type="subcellular location">
    <subcellularLocation>
        <location evidence="1">Cell membrane</location>
        <topology evidence="1">Multi-pass membrane protein</topology>
    </subcellularLocation>
</comment>
<evidence type="ECO:0000256" key="4">
    <source>
        <dbReference type="ARBA" id="ARBA00022692"/>
    </source>
</evidence>
<feature type="transmembrane region" description="Helical" evidence="7">
    <location>
        <begin position="86"/>
        <end position="108"/>
    </location>
</feature>
<reference evidence="8 9" key="1">
    <citation type="submission" date="2016-11" db="EMBL/GenBank/DDBJ databases">
        <authorList>
            <person name="Manzoor S."/>
        </authorList>
    </citation>
    <scope>NUCLEOTIDE SEQUENCE [LARGE SCALE GENOMIC DNA]</scope>
    <source>
        <strain evidence="8">Clostridium ultunense strain Esp</strain>
    </source>
</reference>
<dbReference type="Gene3D" id="1.10.3860.10">
    <property type="entry name" value="Sodium:dicarboxylate symporter"/>
    <property type="match status" value="1"/>
</dbReference>
<dbReference type="SUPFAM" id="SSF118215">
    <property type="entry name" value="Proton glutamate symport protein"/>
    <property type="match status" value="1"/>
</dbReference>
<sequence>MKRGKLKLFHKIFIGLFLGIILGTILSAIGKDQPFVVKLLPWLGLLGDIFLRLIRMVVVPLVLFSIISGVSNLTEIKKLRSIGTKTVIFFFLTGFLSIGTGIIMANIFKPGAGLNIAELGAGTVEMRELPTVFESILGLFPANIFESLAQGEMLHIITFGIFIGAGLLLMGERAKPIVDLVDRCSEMMYKVVDIVIQFTPIGVFGLMTQAVATFGVGIFGPVFKFILVDYGANIFNIAVWYSLILFFIAKVNPLKFYKKSFQPWAIAFSTCSSAAALPVTMKVGTDELGIPKETASFILPLGATANMNGTGIYFGIVVMFAAQLYGIPITISQQIMLVLTATMLSIGCAAAPQTGLIISIALLTGLGIPLDGIALIAGVYRIVDQIHTSTNALGDLVVGVTVSSMEGDLDRELFNHGGMFAVNNVSNGLEENV</sequence>
<evidence type="ECO:0000256" key="5">
    <source>
        <dbReference type="ARBA" id="ARBA00022989"/>
    </source>
</evidence>
<feature type="transmembrane region" description="Helical" evidence="7">
    <location>
        <begin position="153"/>
        <end position="170"/>
    </location>
</feature>
<dbReference type="InterPro" id="IPR001991">
    <property type="entry name" value="Na-dicarboxylate_symporter"/>
</dbReference>
<dbReference type="AlphaFoldDB" id="A0A1M4PSA1"/>
<dbReference type="GO" id="GO:0015293">
    <property type="term" value="F:symporter activity"/>
    <property type="evidence" value="ECO:0007669"/>
    <property type="project" value="UniProtKB-KW"/>
</dbReference>
<feature type="transmembrane region" description="Helical" evidence="7">
    <location>
        <begin position="12"/>
        <end position="29"/>
    </location>
</feature>
<evidence type="ECO:0000313" key="8">
    <source>
        <dbReference type="EMBL" id="SHD78382.1"/>
    </source>
</evidence>
<evidence type="ECO:0000256" key="1">
    <source>
        <dbReference type="ARBA" id="ARBA00004651"/>
    </source>
</evidence>
<evidence type="ECO:0000313" key="9">
    <source>
        <dbReference type="Proteomes" id="UP000245423"/>
    </source>
</evidence>
<feature type="transmembrane region" description="Helical" evidence="7">
    <location>
        <begin position="230"/>
        <end position="249"/>
    </location>
</feature>
<protein>
    <submittedName>
        <fullName evidence="8">Putative proton/sodium-glutamate symport protein GltT</fullName>
    </submittedName>
</protein>
<keyword evidence="3" id="KW-1003">Cell membrane</keyword>
<dbReference type="RefSeq" id="WP_025642460.1">
    <property type="nucleotide sequence ID" value="NZ_LT669839.1"/>
</dbReference>
<proteinExistence type="predicted"/>
<dbReference type="GO" id="GO:0006835">
    <property type="term" value="P:dicarboxylic acid transport"/>
    <property type="evidence" value="ECO:0007669"/>
    <property type="project" value="TreeGrafter"/>
</dbReference>
<dbReference type="GO" id="GO:0005886">
    <property type="term" value="C:plasma membrane"/>
    <property type="evidence" value="ECO:0007669"/>
    <property type="project" value="UniProtKB-SubCell"/>
</dbReference>
<keyword evidence="6 7" id="KW-0472">Membrane</keyword>
<dbReference type="PANTHER" id="PTHR42865">
    <property type="entry name" value="PROTON/GLUTAMATE-ASPARTATE SYMPORTER"/>
    <property type="match status" value="1"/>
</dbReference>
<evidence type="ECO:0000256" key="7">
    <source>
        <dbReference type="SAM" id="Phobius"/>
    </source>
</evidence>
<keyword evidence="2" id="KW-0813">Transport</keyword>
<dbReference type="Proteomes" id="UP000245423">
    <property type="component" value="Chromosome 1"/>
</dbReference>
<feature type="transmembrane region" description="Helical" evidence="7">
    <location>
        <begin position="49"/>
        <end position="74"/>
    </location>
</feature>
<keyword evidence="9" id="KW-1185">Reference proteome</keyword>
<gene>
    <name evidence="8" type="ORF">CUESP1_3054</name>
</gene>
<dbReference type="OrthoDB" id="9768885at2"/>
<dbReference type="PRINTS" id="PR00173">
    <property type="entry name" value="EDTRNSPORT"/>
</dbReference>
<feature type="transmembrane region" description="Helical" evidence="7">
    <location>
        <begin position="358"/>
        <end position="380"/>
    </location>
</feature>
<keyword evidence="4 7" id="KW-0812">Transmembrane</keyword>
<evidence type="ECO:0000256" key="6">
    <source>
        <dbReference type="ARBA" id="ARBA00023136"/>
    </source>
</evidence>
<feature type="transmembrane region" description="Helical" evidence="7">
    <location>
        <begin position="191"/>
        <end position="218"/>
    </location>
</feature>
<keyword evidence="5 7" id="KW-1133">Transmembrane helix</keyword>
<evidence type="ECO:0000256" key="3">
    <source>
        <dbReference type="ARBA" id="ARBA00022475"/>
    </source>
</evidence>
<evidence type="ECO:0000256" key="2">
    <source>
        <dbReference type="ARBA" id="ARBA00022448"/>
    </source>
</evidence>
<name>A0A1M4PSA1_9FIRM</name>
<feature type="transmembrane region" description="Helical" evidence="7">
    <location>
        <begin position="301"/>
        <end position="322"/>
    </location>
</feature>
<dbReference type="Pfam" id="PF00375">
    <property type="entry name" value="SDF"/>
    <property type="match status" value="1"/>
</dbReference>
<accession>A0A1M4PSA1</accession>
<feature type="transmembrane region" description="Helical" evidence="7">
    <location>
        <begin position="261"/>
        <end position="281"/>
    </location>
</feature>
<organism evidence="8 9">
    <name type="scientific">[Clostridium] ultunense Esp</name>
    <dbReference type="NCBI Taxonomy" id="1288971"/>
    <lineage>
        <taxon>Bacteria</taxon>
        <taxon>Bacillati</taxon>
        <taxon>Bacillota</taxon>
        <taxon>Tissierellia</taxon>
        <taxon>Tissierellales</taxon>
        <taxon>Tepidimicrobiaceae</taxon>
        <taxon>Schnuerera</taxon>
    </lineage>
</organism>
<dbReference type="InterPro" id="IPR036458">
    <property type="entry name" value="Na:dicarbo_symporter_sf"/>
</dbReference>